<feature type="active site" evidence="6">
    <location>
        <position position="251"/>
    </location>
</feature>
<name>R4X9I4_TAPDE</name>
<gene>
    <name evidence="8" type="ORF">TAPDE_002373</name>
</gene>
<keyword evidence="9" id="KW-1185">Reference proteome</keyword>
<dbReference type="eggNOG" id="KOG1594">
    <property type="taxonomic scope" value="Eukaryota"/>
</dbReference>
<evidence type="ECO:0000313" key="9">
    <source>
        <dbReference type="Proteomes" id="UP000013776"/>
    </source>
</evidence>
<dbReference type="SUPFAM" id="SSF74650">
    <property type="entry name" value="Galactose mutarotase-like"/>
    <property type="match status" value="1"/>
</dbReference>
<evidence type="ECO:0000256" key="1">
    <source>
        <dbReference type="ARBA" id="ARBA00001096"/>
    </source>
</evidence>
<dbReference type="STRING" id="1097556.R4X9I4"/>
<dbReference type="OrthoDB" id="1659429at2759"/>
<dbReference type="InterPro" id="IPR011013">
    <property type="entry name" value="Gal_mutarotase_sf_dom"/>
</dbReference>
<protein>
    <recommendedName>
        <fullName evidence="3 5">Glucose-6-phosphate 1-epimerase</fullName>
        <ecNumber evidence="3 5">5.1.3.15</ecNumber>
    </recommendedName>
</protein>
<dbReference type="PANTHER" id="PTHR11122:SF13">
    <property type="entry name" value="GLUCOSE-6-PHOSPHATE 1-EPIMERASE"/>
    <property type="match status" value="1"/>
</dbReference>
<evidence type="ECO:0000256" key="3">
    <source>
        <dbReference type="ARBA" id="ARBA00012083"/>
    </source>
</evidence>
<dbReference type="InterPro" id="IPR008183">
    <property type="entry name" value="Aldose_1/G6P_1-epimerase"/>
</dbReference>
<dbReference type="EC" id="5.1.3.15" evidence="3 5"/>
<dbReference type="Gene3D" id="2.70.98.10">
    <property type="match status" value="1"/>
</dbReference>
<comment type="similarity">
    <text evidence="2 5">Belongs to the glucose-6-phosphate 1-epimerase family.</text>
</comment>
<organism evidence="8 9">
    <name type="scientific">Taphrina deformans (strain PYCC 5710 / ATCC 11124 / CBS 356.35 / IMI 108563 / JCM 9778 / NBRC 8474)</name>
    <name type="common">Peach leaf curl fungus</name>
    <name type="synonym">Lalaria deformans</name>
    <dbReference type="NCBI Taxonomy" id="1097556"/>
    <lineage>
        <taxon>Eukaryota</taxon>
        <taxon>Fungi</taxon>
        <taxon>Dikarya</taxon>
        <taxon>Ascomycota</taxon>
        <taxon>Taphrinomycotina</taxon>
        <taxon>Taphrinomycetes</taxon>
        <taxon>Taphrinales</taxon>
        <taxon>Taphrinaceae</taxon>
        <taxon>Taphrina</taxon>
    </lineage>
</organism>
<dbReference type="PIRSF" id="PIRSF016020">
    <property type="entry name" value="PHexose_mutarotase"/>
    <property type="match status" value="1"/>
</dbReference>
<feature type="binding site" evidence="7">
    <location>
        <position position="75"/>
    </location>
    <ligand>
        <name>substrate</name>
    </ligand>
</feature>
<accession>R4X9I4</accession>
<dbReference type="InterPro" id="IPR025532">
    <property type="entry name" value="G6P_1-epimerase"/>
</dbReference>
<feature type="binding site" evidence="7">
    <location>
        <position position="80"/>
    </location>
    <ligand>
        <name>substrate</name>
    </ligand>
</feature>
<feature type="active site" evidence="6">
    <location>
        <position position="149"/>
    </location>
</feature>
<comment type="caution">
    <text evidence="8">The sequence shown here is derived from an EMBL/GenBank/DDBJ whole genome shotgun (WGS) entry which is preliminary data.</text>
</comment>
<dbReference type="GO" id="GO:0030246">
    <property type="term" value="F:carbohydrate binding"/>
    <property type="evidence" value="ECO:0007669"/>
    <property type="project" value="UniProtKB-UniRule"/>
</dbReference>
<sequence>MEMKAFTLMDEASGSKVKISLFGATIISWTVKGKERLFLSDKAILDGSKAIRGGIPPVFPVFGKASSGPCAALPQHGFARNNLWTIKDKSATSATLSLTPAELSQETKDKWAYTFELLYSVTIQDGTLDTQLQIHNTDSKDFDFQTLLHTYFRVGDISKVHVTGLNDITYKDKVSATEVKETSEAVTCTSETDRVYPNVKGTVKIYENAEVSIEIERQGLDDVVLWNPWADCHKMGDFAPADGYKRMVCVEAGAVSRWHTLGAGEKYVARQVLTARL</sequence>
<dbReference type="InterPro" id="IPR014718">
    <property type="entry name" value="GH-type_carb-bd"/>
</dbReference>
<reference evidence="8 9" key="1">
    <citation type="journal article" date="2013" name="MBio">
        <title>Genome sequencing of the plant pathogen Taphrina deformans, the causal agent of peach leaf curl.</title>
        <authorList>
            <person name="Cisse O.H."/>
            <person name="Almeida J.M.G.C.F."/>
            <person name="Fonseca A."/>
            <person name="Kumar A.A."/>
            <person name="Salojaervi J."/>
            <person name="Overmyer K."/>
            <person name="Hauser P.M."/>
            <person name="Pagni M."/>
        </authorList>
    </citation>
    <scope>NUCLEOTIDE SEQUENCE [LARGE SCALE GENOMIC DNA]</scope>
    <source>
        <strain evidence="9">PYCC 5710 / ATCC 11124 / CBS 356.35 / IMI 108563 / JCM 9778 / NBRC 8474</strain>
    </source>
</reference>
<feature type="binding site" evidence="7">
    <location>
        <position position="52"/>
    </location>
    <ligand>
        <name>substrate</name>
    </ligand>
</feature>
<dbReference type="GO" id="GO:0005975">
    <property type="term" value="P:carbohydrate metabolic process"/>
    <property type="evidence" value="ECO:0007669"/>
    <property type="project" value="InterPro"/>
</dbReference>
<dbReference type="PANTHER" id="PTHR11122">
    <property type="entry name" value="APOSPORY-ASSOCIATED PROTEIN C-RELATED"/>
    <property type="match status" value="1"/>
</dbReference>
<evidence type="ECO:0000256" key="5">
    <source>
        <dbReference type="PIRNR" id="PIRNR016020"/>
    </source>
</evidence>
<evidence type="ECO:0000256" key="6">
    <source>
        <dbReference type="PIRSR" id="PIRSR016020-1"/>
    </source>
</evidence>
<dbReference type="VEuPathDB" id="FungiDB:TAPDE_002373"/>
<comment type="function">
    <text evidence="5">Catalyzes the interconversion between the alpha and beta anomers from at least three hexose 6-phosphate sugars (Glc6P, Gal6P, and Man6P).</text>
</comment>
<evidence type="ECO:0000313" key="8">
    <source>
        <dbReference type="EMBL" id="CCG82380.1"/>
    </source>
</evidence>
<proteinExistence type="inferred from homology"/>
<comment type="catalytic activity">
    <reaction evidence="1">
        <text>alpha-D-glucose 6-phosphate = beta-D-glucose 6-phosphate</text>
        <dbReference type="Rhea" id="RHEA:16249"/>
        <dbReference type="ChEBI" id="CHEBI:58225"/>
        <dbReference type="ChEBI" id="CHEBI:58247"/>
        <dbReference type="EC" id="5.1.3.15"/>
    </reaction>
</comment>
<dbReference type="GO" id="GO:0005737">
    <property type="term" value="C:cytoplasm"/>
    <property type="evidence" value="ECO:0007669"/>
    <property type="project" value="TreeGrafter"/>
</dbReference>
<evidence type="ECO:0000256" key="4">
    <source>
        <dbReference type="ARBA" id="ARBA00023235"/>
    </source>
</evidence>
<dbReference type="AlphaFoldDB" id="R4X9I4"/>
<dbReference type="Pfam" id="PF01263">
    <property type="entry name" value="Aldose_epim"/>
    <property type="match status" value="1"/>
</dbReference>
<evidence type="ECO:0000256" key="7">
    <source>
        <dbReference type="PIRSR" id="PIRSR016020-2"/>
    </source>
</evidence>
<dbReference type="GO" id="GO:0047938">
    <property type="term" value="F:glucose-6-phosphate 1-epimerase activity"/>
    <property type="evidence" value="ECO:0007669"/>
    <property type="project" value="UniProtKB-UniRule"/>
</dbReference>
<evidence type="ECO:0000256" key="2">
    <source>
        <dbReference type="ARBA" id="ARBA00005866"/>
    </source>
</evidence>
<dbReference type="Proteomes" id="UP000013776">
    <property type="component" value="Unassembled WGS sequence"/>
</dbReference>
<dbReference type="CDD" id="cd09020">
    <property type="entry name" value="D-hex-6-P-epi_like"/>
    <property type="match status" value="1"/>
</dbReference>
<dbReference type="EMBL" id="CAHR02000083">
    <property type="protein sequence ID" value="CCG82380.1"/>
    <property type="molecule type" value="Genomic_DNA"/>
</dbReference>
<keyword evidence="4 5" id="KW-0413">Isomerase</keyword>